<dbReference type="AlphaFoldDB" id="A0A9X3ECL9"/>
<dbReference type="EMBL" id="JAPNOA010000022">
    <property type="protein sequence ID" value="MCY0965129.1"/>
    <property type="molecule type" value="Genomic_DNA"/>
</dbReference>
<reference evidence="1" key="1">
    <citation type="submission" date="2022-11" db="EMBL/GenBank/DDBJ databases">
        <title>Parathalassolutuus dongxingensis gen. nov., sp. nov., a novel member of family Oceanospirillaceae isolated from a coastal shrimp pond in Guangxi, China.</title>
        <authorList>
            <person name="Chen H."/>
        </authorList>
    </citation>
    <scope>NUCLEOTIDE SEQUENCE</scope>
    <source>
        <strain evidence="1">G-43</strain>
    </source>
</reference>
<gene>
    <name evidence="1" type="ORF">OUO13_08020</name>
</gene>
<comment type="caution">
    <text evidence="1">The sequence shown here is derived from an EMBL/GenBank/DDBJ whole genome shotgun (WGS) entry which is preliminary data.</text>
</comment>
<evidence type="ECO:0000313" key="2">
    <source>
        <dbReference type="Proteomes" id="UP001150830"/>
    </source>
</evidence>
<protein>
    <submittedName>
        <fullName evidence="1">Uncharacterized protein</fullName>
    </submittedName>
</protein>
<name>A0A9X3ECL9_9GAMM</name>
<keyword evidence="2" id="KW-1185">Reference proteome</keyword>
<accession>A0A9X3ECL9</accession>
<proteinExistence type="predicted"/>
<dbReference type="Proteomes" id="UP001150830">
    <property type="component" value="Unassembled WGS sequence"/>
</dbReference>
<sequence>MANILTHDPVAGYLDDLLHDCVAADEDFQDMVSPWDQVLREAVARHNERSATTLQAGMAPVLAIRIGSGNRYQCYIQWLCLQRIACVLPQGRLRQDVLLAAHQCDMVQQEI</sequence>
<evidence type="ECO:0000313" key="1">
    <source>
        <dbReference type="EMBL" id="MCY0965129.1"/>
    </source>
</evidence>
<organism evidence="1 2">
    <name type="scientific">Parathalassolituus penaei</name>
    <dbReference type="NCBI Taxonomy" id="2997323"/>
    <lineage>
        <taxon>Bacteria</taxon>
        <taxon>Pseudomonadati</taxon>
        <taxon>Pseudomonadota</taxon>
        <taxon>Gammaproteobacteria</taxon>
        <taxon>Oceanospirillales</taxon>
        <taxon>Oceanospirillaceae</taxon>
        <taxon>Parathalassolituus</taxon>
    </lineage>
</organism>